<reference evidence="1" key="1">
    <citation type="journal article" date="2019" name="Microbiol. Resour. Announc.">
        <title>Complete Genome Sequence of Rubrobacter xylanophilus Strain AA3-22, Isolated from Arima Onsen in Japan.</title>
        <authorList>
            <person name="Tomariguchi N."/>
            <person name="Miyazaki K."/>
        </authorList>
    </citation>
    <scope>NUCLEOTIDE SEQUENCE [LARGE SCALE GENOMIC DNA]</scope>
    <source>
        <strain evidence="1">AA3-22</strain>
    </source>
</reference>
<organism evidence="1 2">
    <name type="scientific">Rubrobacter xylanophilus</name>
    <dbReference type="NCBI Taxonomy" id="49319"/>
    <lineage>
        <taxon>Bacteria</taxon>
        <taxon>Bacillati</taxon>
        <taxon>Actinomycetota</taxon>
        <taxon>Rubrobacteria</taxon>
        <taxon>Rubrobacterales</taxon>
        <taxon>Rubrobacteraceae</taxon>
        <taxon>Rubrobacter</taxon>
    </lineage>
</organism>
<name>A0A510HH57_9ACTN</name>
<protein>
    <submittedName>
        <fullName evidence="1">Uncharacterized protein</fullName>
    </submittedName>
</protein>
<proteinExistence type="predicted"/>
<sequence>MDPTDFMNTTFQRNVQRLAHEGETSIFDYGQGKNTLVEASRLRITQGNPGDWRGGRDLAVVDLYENGTLSVSLNVTGLAGADTTRDIGQMYRIDPNDVHRRLEVAWSFAARWWEHHDPYRRHEPLLYNTVLHDVRTRRLEIAPQHPTNSTSIPATCPHDPLWIYDRPRKIVRQDLRNPDGEIKRTLDMMQLRFKEWEGRSL</sequence>
<gene>
    <name evidence="1" type="ORF">RxyAA322_11180</name>
</gene>
<evidence type="ECO:0000313" key="2">
    <source>
        <dbReference type="Proteomes" id="UP000318065"/>
    </source>
</evidence>
<dbReference type="AlphaFoldDB" id="A0A510HH57"/>
<dbReference type="Proteomes" id="UP000318065">
    <property type="component" value="Chromosome"/>
</dbReference>
<keyword evidence="2" id="KW-1185">Reference proteome</keyword>
<dbReference type="EMBL" id="AP019791">
    <property type="protein sequence ID" value="BBL79264.1"/>
    <property type="molecule type" value="Genomic_DNA"/>
</dbReference>
<accession>A0A510HH57</accession>
<evidence type="ECO:0000313" key="1">
    <source>
        <dbReference type="EMBL" id="BBL79264.1"/>
    </source>
</evidence>